<dbReference type="Gene3D" id="1.25.40.10">
    <property type="entry name" value="Tetratricopeptide repeat domain"/>
    <property type="match status" value="3"/>
</dbReference>
<dbReference type="Pfam" id="PF01535">
    <property type="entry name" value="PPR"/>
    <property type="match status" value="4"/>
</dbReference>
<dbReference type="PANTHER" id="PTHR47003:SF3">
    <property type="entry name" value="SMALL RIBOSOMAL SUBUNIT PROTEIN MS81 (RPPR8)"/>
    <property type="match status" value="1"/>
</dbReference>
<dbReference type="PROSITE" id="PS51375">
    <property type="entry name" value="PPR"/>
    <property type="match status" value="3"/>
</dbReference>
<dbReference type="InterPro" id="IPR044578">
    <property type="entry name" value="BIR6-like"/>
</dbReference>
<accession>A0A7J7IA42</accession>
<keyword evidence="1" id="KW-0677">Repeat</keyword>
<name>A0A7J7IA42_CAMSI</name>
<protein>
    <recommendedName>
        <fullName evidence="5">Pentacotripeptide-repeat region of PRORP domain-containing protein</fullName>
    </recommendedName>
</protein>
<evidence type="ECO:0000313" key="4">
    <source>
        <dbReference type="Proteomes" id="UP000593564"/>
    </source>
</evidence>
<feature type="repeat" description="PPR" evidence="2">
    <location>
        <begin position="528"/>
        <end position="562"/>
    </location>
</feature>
<keyword evidence="4" id="KW-1185">Reference proteome</keyword>
<evidence type="ECO:0008006" key="5">
    <source>
        <dbReference type="Google" id="ProtNLM"/>
    </source>
</evidence>
<dbReference type="PANTHER" id="PTHR47003">
    <property type="entry name" value="OS01G0970900 PROTEIN"/>
    <property type="match status" value="1"/>
</dbReference>
<dbReference type="AlphaFoldDB" id="A0A7J7IA42"/>
<dbReference type="NCBIfam" id="TIGR00756">
    <property type="entry name" value="PPR"/>
    <property type="match status" value="2"/>
</dbReference>
<dbReference type="EMBL" id="JACBKZ010000001">
    <property type="protein sequence ID" value="KAF5961417.1"/>
    <property type="molecule type" value="Genomic_DNA"/>
</dbReference>
<reference evidence="3 4" key="2">
    <citation type="submission" date="2020-07" db="EMBL/GenBank/DDBJ databases">
        <title>Genome assembly of wild tea tree DASZ reveals pedigree and selection history of tea varieties.</title>
        <authorList>
            <person name="Zhang W."/>
        </authorList>
    </citation>
    <scope>NUCLEOTIDE SEQUENCE [LARGE SCALE GENOMIC DNA]</scope>
    <source>
        <strain evidence="4">cv. G240</strain>
        <tissue evidence="3">Leaf</tissue>
    </source>
</reference>
<evidence type="ECO:0000256" key="1">
    <source>
        <dbReference type="ARBA" id="ARBA00022737"/>
    </source>
</evidence>
<gene>
    <name evidence="3" type="ORF">HYC85_002626</name>
</gene>
<dbReference type="GO" id="GO:0008380">
    <property type="term" value="P:RNA splicing"/>
    <property type="evidence" value="ECO:0007669"/>
    <property type="project" value="InterPro"/>
</dbReference>
<dbReference type="InterPro" id="IPR002885">
    <property type="entry name" value="PPR_rpt"/>
</dbReference>
<feature type="repeat" description="PPR" evidence="2">
    <location>
        <begin position="456"/>
        <end position="486"/>
    </location>
</feature>
<proteinExistence type="predicted"/>
<reference evidence="4" key="1">
    <citation type="journal article" date="2020" name="Nat. Commun.">
        <title>Genome assembly of wild tea tree DASZ reveals pedigree and selection history of tea varieties.</title>
        <authorList>
            <person name="Zhang W."/>
            <person name="Zhang Y."/>
            <person name="Qiu H."/>
            <person name="Guo Y."/>
            <person name="Wan H."/>
            <person name="Zhang X."/>
            <person name="Scossa F."/>
            <person name="Alseekh S."/>
            <person name="Zhang Q."/>
            <person name="Wang P."/>
            <person name="Xu L."/>
            <person name="Schmidt M.H."/>
            <person name="Jia X."/>
            <person name="Li D."/>
            <person name="Zhu A."/>
            <person name="Guo F."/>
            <person name="Chen W."/>
            <person name="Ni D."/>
            <person name="Usadel B."/>
            <person name="Fernie A.R."/>
            <person name="Wen W."/>
        </authorList>
    </citation>
    <scope>NUCLEOTIDE SEQUENCE [LARGE SCALE GENOMIC DNA]</scope>
    <source>
        <strain evidence="4">cv. G240</strain>
    </source>
</reference>
<dbReference type="Proteomes" id="UP000593564">
    <property type="component" value="Unassembled WGS sequence"/>
</dbReference>
<organism evidence="3 4">
    <name type="scientific">Camellia sinensis</name>
    <name type="common">Tea plant</name>
    <name type="synonym">Thea sinensis</name>
    <dbReference type="NCBI Taxonomy" id="4442"/>
    <lineage>
        <taxon>Eukaryota</taxon>
        <taxon>Viridiplantae</taxon>
        <taxon>Streptophyta</taxon>
        <taxon>Embryophyta</taxon>
        <taxon>Tracheophyta</taxon>
        <taxon>Spermatophyta</taxon>
        <taxon>Magnoliopsida</taxon>
        <taxon>eudicotyledons</taxon>
        <taxon>Gunneridae</taxon>
        <taxon>Pentapetalae</taxon>
        <taxon>asterids</taxon>
        <taxon>Ericales</taxon>
        <taxon>Theaceae</taxon>
        <taxon>Camellia</taxon>
    </lineage>
</organism>
<comment type="caution">
    <text evidence="3">The sequence shown here is derived from an EMBL/GenBank/DDBJ whole genome shotgun (WGS) entry which is preliminary data.</text>
</comment>
<feature type="repeat" description="PPR" evidence="2">
    <location>
        <begin position="279"/>
        <end position="313"/>
    </location>
</feature>
<dbReference type="InterPro" id="IPR011990">
    <property type="entry name" value="TPR-like_helical_dom_sf"/>
</dbReference>
<sequence>MRNYPLRLVLLRCHSRSQQLHFSRHLSHFHSHPSSLRHFSSLIRSRSLFVSQIPDSKNLTFRCFSSSELAIQHKDSDHVLLLTDVFSKSQPTSDEIKLQLDSNNIVITHELVLKVLRSLDATPDVARRFFDWVSESQGERLSSKSYNLMLGILGSNGYVKEFWDLVGIMKKKGYGVIKGAHVRVLEKFEKEGLVSDVENLKELYASGSVDNSAEKVCSRVCKVIKRDVWGDEVEKLLRELKIEYSSDFVVMVLGNLTTETNKALIFFRWIQESNLFKHDERTCNAMLRVLGREDSIEKFWRVVDEMRAAGYEMGEETYVEVLGRFINRKMIKDAVDLYEFAMGGANKPSVQDCAFLLRKIVVSKELDMDLFLKVVKAFTEGGNVLTGSTVDAVLKSLTSVGRFGECNKILKAMEEGGFLPGDTLQSKIAFQLSSNGKKEEASEFMDNMRASGCIPHYKTWASLVEGHCVAGDLNEASDCFQRMVEKVGASCAGYALELLVNAYCHKNRAIDVYELLTDMVNEKELKPWHSTYKVLISKLLVQGGFKEALNLLGLMKNQGFPPFLDPFIEYVSKTGTADEAMTFLNAMTVKRFPSTVVFLRVFEAYLKAGRHNEAHNLLSKCPRHIRNHADILNLFFTMKSQAATAATSVAA</sequence>
<evidence type="ECO:0000256" key="2">
    <source>
        <dbReference type="PROSITE-ProRule" id="PRU00708"/>
    </source>
</evidence>
<evidence type="ECO:0000313" key="3">
    <source>
        <dbReference type="EMBL" id="KAF5961417.1"/>
    </source>
</evidence>